<accession>A0A553P3I3</accession>
<dbReference type="CDD" id="cd10528">
    <property type="entry name" value="SET_SETD8"/>
    <property type="match status" value="1"/>
</dbReference>
<dbReference type="OrthoDB" id="5560686at2759"/>
<dbReference type="InterPro" id="IPR046341">
    <property type="entry name" value="SET_dom_sf"/>
</dbReference>
<dbReference type="Pfam" id="PF00856">
    <property type="entry name" value="SET"/>
    <property type="match status" value="1"/>
</dbReference>
<organism evidence="2 3">
    <name type="scientific">Tigriopus californicus</name>
    <name type="common">Marine copepod</name>
    <dbReference type="NCBI Taxonomy" id="6832"/>
    <lineage>
        <taxon>Eukaryota</taxon>
        <taxon>Metazoa</taxon>
        <taxon>Ecdysozoa</taxon>
        <taxon>Arthropoda</taxon>
        <taxon>Crustacea</taxon>
        <taxon>Multicrustacea</taxon>
        <taxon>Hexanauplia</taxon>
        <taxon>Copepoda</taxon>
        <taxon>Harpacticoida</taxon>
        <taxon>Harpacticidae</taxon>
        <taxon>Tigriopus</taxon>
    </lineage>
</organism>
<dbReference type="PANTHER" id="PTHR46167:SF1">
    <property type="entry name" value="N-LYSINE METHYLTRANSFERASE KMT5A"/>
    <property type="match status" value="1"/>
</dbReference>
<dbReference type="EMBL" id="VCGU01000008">
    <property type="protein sequence ID" value="TRY72239.1"/>
    <property type="molecule type" value="Genomic_DNA"/>
</dbReference>
<evidence type="ECO:0000313" key="3">
    <source>
        <dbReference type="Proteomes" id="UP000318571"/>
    </source>
</evidence>
<dbReference type="SUPFAM" id="SSF82199">
    <property type="entry name" value="SET domain"/>
    <property type="match status" value="1"/>
</dbReference>
<dbReference type="Gene3D" id="2.170.270.10">
    <property type="entry name" value="SET domain"/>
    <property type="match status" value="1"/>
</dbReference>
<dbReference type="SMART" id="SM00317">
    <property type="entry name" value="SET"/>
    <property type="match status" value="1"/>
</dbReference>
<protein>
    <recommendedName>
        <fullName evidence="1">SET domain-containing protein</fullName>
    </recommendedName>
</protein>
<dbReference type="GO" id="GO:0006357">
    <property type="term" value="P:regulation of transcription by RNA polymerase II"/>
    <property type="evidence" value="ECO:0007669"/>
    <property type="project" value="TreeGrafter"/>
</dbReference>
<dbReference type="Proteomes" id="UP000318571">
    <property type="component" value="Chromosome 7"/>
</dbReference>
<evidence type="ECO:0000259" key="1">
    <source>
        <dbReference type="PROSITE" id="PS50280"/>
    </source>
</evidence>
<proteinExistence type="predicted"/>
<dbReference type="InterPro" id="IPR051760">
    <property type="entry name" value="KMT5A"/>
</dbReference>
<reference evidence="2 3" key="1">
    <citation type="journal article" date="2018" name="Nat. Ecol. Evol.">
        <title>Genomic signatures of mitonuclear coevolution across populations of Tigriopus californicus.</title>
        <authorList>
            <person name="Barreto F.S."/>
            <person name="Watson E.T."/>
            <person name="Lima T.G."/>
            <person name="Willett C.S."/>
            <person name="Edmands S."/>
            <person name="Li W."/>
            <person name="Burton R.S."/>
        </authorList>
    </citation>
    <scope>NUCLEOTIDE SEQUENCE [LARGE SCALE GENOMIC DNA]</scope>
    <source>
        <strain evidence="2 3">San Diego</strain>
    </source>
</reference>
<dbReference type="STRING" id="6832.A0A553P3I3"/>
<name>A0A553P3I3_TIGCA</name>
<dbReference type="OMA" id="NHSILRP"/>
<dbReference type="GO" id="GO:0042799">
    <property type="term" value="F:histone H4K20 methyltransferase activity"/>
    <property type="evidence" value="ECO:0007669"/>
    <property type="project" value="TreeGrafter"/>
</dbReference>
<dbReference type="GO" id="GO:0005634">
    <property type="term" value="C:nucleus"/>
    <property type="evidence" value="ECO:0007669"/>
    <property type="project" value="TreeGrafter"/>
</dbReference>
<comment type="caution">
    <text evidence="2">The sequence shown here is derived from an EMBL/GenBank/DDBJ whole genome shotgun (WGS) entry which is preliminary data.</text>
</comment>
<dbReference type="GO" id="GO:0005700">
    <property type="term" value="C:polytene chromosome"/>
    <property type="evidence" value="ECO:0007669"/>
    <property type="project" value="TreeGrafter"/>
</dbReference>
<feature type="domain" description="SET" evidence="1">
    <location>
        <begin position="54"/>
        <end position="176"/>
    </location>
</feature>
<gene>
    <name evidence="2" type="ORF">TCAL_09968</name>
</gene>
<dbReference type="InterPro" id="IPR047266">
    <property type="entry name" value="KMT5A-like_SET"/>
</dbReference>
<dbReference type="AlphaFoldDB" id="A0A553P3I3"/>
<dbReference type="GO" id="GO:0043516">
    <property type="term" value="P:regulation of DNA damage response, signal transduction by p53 class mediator"/>
    <property type="evidence" value="ECO:0007669"/>
    <property type="project" value="TreeGrafter"/>
</dbReference>
<dbReference type="InterPro" id="IPR001214">
    <property type="entry name" value="SET_dom"/>
</dbReference>
<dbReference type="PANTHER" id="PTHR46167">
    <property type="entry name" value="N-LYSINE METHYLTRANSFERASE KMT5A"/>
    <property type="match status" value="1"/>
</dbReference>
<dbReference type="PROSITE" id="PS50280">
    <property type="entry name" value="SET"/>
    <property type="match status" value="1"/>
</dbReference>
<sequence length="191" mass="22265">MPKFVECIHSSTTSQKMTYEVELRRSTRRSLAALEREHRQLIYRRLSADNDNECHVGVKMFPEKGRGVVALRDFEKGQFVLEYAGELINIARAKERERKYSLDPSTGCYMYYFNYNDLNYCIDATKQSNRPSRLVNHSRIQPNLQTKLITFQGQPRLILLARVKIKRGSELLFDYGDRSKSSIAAHPWLAQ</sequence>
<evidence type="ECO:0000313" key="2">
    <source>
        <dbReference type="EMBL" id="TRY72239.1"/>
    </source>
</evidence>
<keyword evidence="3" id="KW-1185">Reference proteome</keyword>